<dbReference type="Proteomes" id="UP001320420">
    <property type="component" value="Unassembled WGS sequence"/>
</dbReference>
<dbReference type="InterPro" id="IPR024079">
    <property type="entry name" value="MetalloPept_cat_dom_sf"/>
</dbReference>
<dbReference type="EMBL" id="JAKJXP020000006">
    <property type="protein sequence ID" value="KAK7756577.1"/>
    <property type="molecule type" value="Genomic_DNA"/>
</dbReference>
<evidence type="ECO:0000313" key="2">
    <source>
        <dbReference type="EMBL" id="KAK7756577.1"/>
    </source>
</evidence>
<gene>
    <name evidence="2" type="ORF">SLS62_001414</name>
</gene>
<sequence length="462" mass="51825">MSTLKSFFVHAVAARVALGQFCEHQWKGQFANHEVDGVPYLQVRQDVAAPPLEIKPLIVNGPSSNRIDLIFFGDGYTEGEKDKFFDDALFLAKNITDGQTFVDVLPIMNYWAGFSPSVDATQSPSPLDLTKARSVITASRGNGPAILRHELGHSIIGVGEEYDGGEVYEGVNAANTTSSVPWTQWYTDPSAEPKIERSNMPIQAYPWTLLNTSQSWSQKFTSAGIYDTHLLQFSVSGMNASSDMRVEVDGKDVGWEVNPLYGIDRYIYNMKRDEALTPGEHEVSFTLLNKEIEGSAQLCNLEVLEYGDEFNFEPLYHGLYPTFSDKNVTTYRPTNDACLMRSIYSVDFCYACVEGLWLHLLSPLTLIDNVTQSAQPDGSTNVTLDLLPLAEFRKIPNPHKEAYSILWYGADNQTVLDEWTNSTSALIKPNITEFGVEVRFWTEQVRVDSDDVLVQKERYTVK</sequence>
<evidence type="ECO:0000313" key="3">
    <source>
        <dbReference type="Proteomes" id="UP001320420"/>
    </source>
</evidence>
<dbReference type="InterPro" id="IPR019026">
    <property type="entry name" value="Peptidase_M64_IgA"/>
</dbReference>
<name>A0AAN9V135_9PEZI</name>
<feature type="signal peptide" evidence="1">
    <location>
        <begin position="1"/>
        <end position="19"/>
    </location>
</feature>
<accession>A0AAN9V135</accession>
<comment type="caution">
    <text evidence="2">The sequence shown here is derived from an EMBL/GenBank/DDBJ whole genome shotgun (WGS) entry which is preliminary data.</text>
</comment>
<proteinExistence type="predicted"/>
<keyword evidence="1" id="KW-0732">Signal</keyword>
<dbReference type="AlphaFoldDB" id="A0AAN9V135"/>
<keyword evidence="3" id="KW-1185">Reference proteome</keyword>
<dbReference type="Pfam" id="PF09471">
    <property type="entry name" value="Peptidase_M64"/>
    <property type="match status" value="1"/>
</dbReference>
<evidence type="ECO:0000256" key="1">
    <source>
        <dbReference type="SAM" id="SignalP"/>
    </source>
</evidence>
<feature type="chain" id="PRO_5042882830" evidence="1">
    <location>
        <begin position="20"/>
        <end position="462"/>
    </location>
</feature>
<dbReference type="GO" id="GO:0008237">
    <property type="term" value="F:metallopeptidase activity"/>
    <property type="evidence" value="ECO:0007669"/>
    <property type="project" value="InterPro"/>
</dbReference>
<dbReference type="Gene3D" id="3.40.390.10">
    <property type="entry name" value="Collagenase (Catalytic Domain)"/>
    <property type="match status" value="2"/>
</dbReference>
<reference evidence="2 3" key="1">
    <citation type="submission" date="2024-02" db="EMBL/GenBank/DDBJ databases">
        <title>De novo assembly and annotation of 12 fungi associated with fruit tree decline syndrome in Ontario, Canada.</title>
        <authorList>
            <person name="Sulman M."/>
            <person name="Ellouze W."/>
            <person name="Ilyukhin E."/>
        </authorList>
    </citation>
    <scope>NUCLEOTIDE SEQUENCE [LARGE SCALE GENOMIC DNA]</scope>
    <source>
        <strain evidence="2 3">M11/M66-122</strain>
    </source>
</reference>
<organism evidence="2 3">
    <name type="scientific">Diatrype stigma</name>
    <dbReference type="NCBI Taxonomy" id="117547"/>
    <lineage>
        <taxon>Eukaryota</taxon>
        <taxon>Fungi</taxon>
        <taxon>Dikarya</taxon>
        <taxon>Ascomycota</taxon>
        <taxon>Pezizomycotina</taxon>
        <taxon>Sordariomycetes</taxon>
        <taxon>Xylariomycetidae</taxon>
        <taxon>Xylariales</taxon>
        <taxon>Diatrypaceae</taxon>
        <taxon>Diatrype</taxon>
    </lineage>
</organism>
<protein>
    <submittedName>
        <fullName evidence="2">Uncharacterized protein</fullName>
    </submittedName>
</protein>